<dbReference type="PANTHER" id="PTHR46215">
    <property type="entry name" value="DIRIGENT PROTEIN 24-RELATED"/>
    <property type="match status" value="1"/>
</dbReference>
<accession>A0A4Y7KXP8</accession>
<evidence type="ECO:0000313" key="3">
    <source>
        <dbReference type="Proteomes" id="UP000316621"/>
    </source>
</evidence>
<dbReference type="Proteomes" id="UP000316621">
    <property type="component" value="Chromosome 9"/>
</dbReference>
<protein>
    <recommendedName>
        <fullName evidence="1">Dirigent protein</fullName>
    </recommendedName>
</protein>
<dbReference type="InterPro" id="IPR004265">
    <property type="entry name" value="Dirigent"/>
</dbReference>
<proteinExistence type="inferred from homology"/>
<dbReference type="OMA" id="TIQKFMF"/>
<keyword evidence="1" id="KW-0052">Apoplast</keyword>
<keyword evidence="1" id="KW-0964">Secreted</keyword>
<evidence type="ECO:0000313" key="2">
    <source>
        <dbReference type="EMBL" id="RZC76861.1"/>
    </source>
</evidence>
<gene>
    <name evidence="2" type="ORF">C5167_000981</name>
</gene>
<dbReference type="STRING" id="3469.A0A4Y7KXP8"/>
<keyword evidence="3" id="KW-1185">Reference proteome</keyword>
<dbReference type="AlphaFoldDB" id="A0A4Y7KXP8"/>
<dbReference type="EMBL" id="CM010723">
    <property type="protein sequence ID" value="RZC76861.1"/>
    <property type="molecule type" value="Genomic_DNA"/>
</dbReference>
<name>A0A4Y7KXP8_PAPSO</name>
<comment type="similarity">
    <text evidence="1">Belongs to the plant dirigent protein family.</text>
</comment>
<dbReference type="Gramene" id="RZC76861">
    <property type="protein sequence ID" value="RZC76861"/>
    <property type="gene ID" value="C5167_000981"/>
</dbReference>
<evidence type="ECO:0000256" key="1">
    <source>
        <dbReference type="RuleBase" id="RU363099"/>
    </source>
</evidence>
<comment type="subunit">
    <text evidence="1">Homodimer.</text>
</comment>
<dbReference type="PANTHER" id="PTHR46215:SF5">
    <property type="entry name" value="DIRIGENT PROTEIN"/>
    <property type="match status" value="1"/>
</dbReference>
<sequence>MSFYMDNILGGSNPSTQAVTGVASTQIMNDQVPLPKSNRAAPPVKSGVPLKNAKLGPIPLHTVLNGTTDSALQNNTKNMDNGGDELPFGNRAQLSLDRVMFGTRGAQRRAWFRFGWKGTRILCNTLSFFGVRNTAVSESHLAIMGGTGKYTSAKGFATITTTTSTSHISLADEAKSLLRFSVFLA</sequence>
<reference evidence="2 3" key="1">
    <citation type="journal article" date="2018" name="Science">
        <title>The opium poppy genome and morphinan production.</title>
        <authorList>
            <person name="Guo L."/>
            <person name="Winzer T."/>
            <person name="Yang X."/>
            <person name="Li Y."/>
            <person name="Ning Z."/>
            <person name="He Z."/>
            <person name="Teodor R."/>
            <person name="Lu Y."/>
            <person name="Bowser T.A."/>
            <person name="Graham I.A."/>
            <person name="Ye K."/>
        </authorList>
    </citation>
    <scope>NUCLEOTIDE SEQUENCE [LARGE SCALE GENOMIC DNA]</scope>
    <source>
        <strain evidence="3">cv. HN1</strain>
        <tissue evidence="2">Leaves</tissue>
    </source>
</reference>
<comment type="function">
    <text evidence="1">Dirigent proteins impart stereoselectivity on the phenoxy radical-coupling reaction, yielding optically active lignans from two molecules of coniferyl alcohol in the biosynthesis of lignans, flavonolignans, and alkaloids and thus plays a central role in plant secondary metabolism.</text>
</comment>
<dbReference type="Pfam" id="PF03018">
    <property type="entry name" value="Dirigent"/>
    <property type="match status" value="1"/>
</dbReference>
<organism evidence="2 3">
    <name type="scientific">Papaver somniferum</name>
    <name type="common">Opium poppy</name>
    <dbReference type="NCBI Taxonomy" id="3469"/>
    <lineage>
        <taxon>Eukaryota</taxon>
        <taxon>Viridiplantae</taxon>
        <taxon>Streptophyta</taxon>
        <taxon>Embryophyta</taxon>
        <taxon>Tracheophyta</taxon>
        <taxon>Spermatophyta</taxon>
        <taxon>Magnoliopsida</taxon>
        <taxon>Ranunculales</taxon>
        <taxon>Papaveraceae</taxon>
        <taxon>Papaveroideae</taxon>
        <taxon>Papaver</taxon>
    </lineage>
</organism>
<comment type="subcellular location">
    <subcellularLocation>
        <location evidence="1">Secreted</location>
        <location evidence="1">Extracellular space</location>
        <location evidence="1">Apoplast</location>
    </subcellularLocation>
</comment>
<dbReference type="GO" id="GO:0048046">
    <property type="term" value="C:apoplast"/>
    <property type="evidence" value="ECO:0007669"/>
    <property type="project" value="UniProtKB-SubCell"/>
</dbReference>